<feature type="transmembrane region" description="Helical" evidence="5">
    <location>
        <begin position="51"/>
        <end position="72"/>
    </location>
</feature>
<evidence type="ECO:0000256" key="4">
    <source>
        <dbReference type="ARBA" id="ARBA00023136"/>
    </source>
</evidence>
<feature type="transmembrane region" description="Helical" evidence="5">
    <location>
        <begin position="143"/>
        <end position="166"/>
    </location>
</feature>
<keyword evidence="4 5" id="KW-0472">Membrane</keyword>
<keyword evidence="7" id="KW-1185">Reference proteome</keyword>
<evidence type="ECO:0000256" key="5">
    <source>
        <dbReference type="SAM" id="Phobius"/>
    </source>
</evidence>
<protein>
    <submittedName>
        <fullName evidence="6">Isoprenylcysteine carboxylmethyltransferase family protein</fullName>
    </submittedName>
</protein>
<dbReference type="Gene3D" id="1.20.120.1630">
    <property type="match status" value="1"/>
</dbReference>
<dbReference type="EMBL" id="JAAAML010000005">
    <property type="protein sequence ID" value="MCO6410971.1"/>
    <property type="molecule type" value="Genomic_DNA"/>
</dbReference>
<organism evidence="6 7">
    <name type="scientific">Hoeflea alexandrii</name>
    <dbReference type="NCBI Taxonomy" id="288436"/>
    <lineage>
        <taxon>Bacteria</taxon>
        <taxon>Pseudomonadati</taxon>
        <taxon>Pseudomonadota</taxon>
        <taxon>Alphaproteobacteria</taxon>
        <taxon>Hyphomicrobiales</taxon>
        <taxon>Rhizobiaceae</taxon>
        <taxon>Hoeflea</taxon>
    </lineage>
</organism>
<comment type="caution">
    <text evidence="6">The sequence shown here is derived from an EMBL/GenBank/DDBJ whole genome shotgun (WGS) entry which is preliminary data.</text>
</comment>
<dbReference type="Proteomes" id="UP001320715">
    <property type="component" value="Unassembled WGS sequence"/>
</dbReference>
<dbReference type="PANTHER" id="PTHR12714:SF9">
    <property type="entry name" value="PROTEIN-S-ISOPRENYLCYSTEINE O-METHYLTRANSFERASE"/>
    <property type="match status" value="1"/>
</dbReference>
<dbReference type="InterPro" id="IPR007318">
    <property type="entry name" value="Phopholipid_MeTrfase"/>
</dbReference>
<dbReference type="Pfam" id="PF04191">
    <property type="entry name" value="PEMT"/>
    <property type="match status" value="1"/>
</dbReference>
<evidence type="ECO:0000256" key="3">
    <source>
        <dbReference type="ARBA" id="ARBA00022989"/>
    </source>
</evidence>
<dbReference type="RefSeq" id="WP_252917602.1">
    <property type="nucleotide sequence ID" value="NZ_JAAAML010000005.1"/>
</dbReference>
<feature type="transmembrane region" description="Helical" evidence="5">
    <location>
        <begin position="84"/>
        <end position="105"/>
    </location>
</feature>
<keyword evidence="3 5" id="KW-1133">Transmembrane helix</keyword>
<evidence type="ECO:0000313" key="7">
    <source>
        <dbReference type="Proteomes" id="UP001320715"/>
    </source>
</evidence>
<sequence>MINWYGWAALAFLLAYLALFYWGTFRAANAAGRTVWLIGQEGGHDRLAALGYRAAFSMALFGPLIWMNLPLVQRLDPLWTEGSFPLLGTLGLISAGTGALIAMVAQLTMGASWRVGVKEGATGDLVSGGIFKFSRNPTFVGQFLLLVGVALAIPSLPTAVAPLLFIRLASSQVRSEETALRAAIGTEYEVYMASVPRWIGLSRKKAS</sequence>
<evidence type="ECO:0000256" key="2">
    <source>
        <dbReference type="ARBA" id="ARBA00022692"/>
    </source>
</evidence>
<name>A0ABT1CZH8_9HYPH</name>
<comment type="subcellular location">
    <subcellularLocation>
        <location evidence="1">Endomembrane system</location>
        <topology evidence="1">Multi-pass membrane protein</topology>
    </subcellularLocation>
</comment>
<evidence type="ECO:0000256" key="1">
    <source>
        <dbReference type="ARBA" id="ARBA00004127"/>
    </source>
</evidence>
<reference evidence="6 7" key="1">
    <citation type="submission" date="2020-01" db="EMBL/GenBank/DDBJ databases">
        <title>Genomes of bacteria type strains.</title>
        <authorList>
            <person name="Chen J."/>
            <person name="Zhu S."/>
            <person name="Yang J."/>
        </authorList>
    </citation>
    <scope>NUCLEOTIDE SEQUENCE [LARGE SCALE GENOMIC DNA]</scope>
    <source>
        <strain evidence="6 7">DSM 16655</strain>
    </source>
</reference>
<evidence type="ECO:0000313" key="6">
    <source>
        <dbReference type="EMBL" id="MCO6410971.1"/>
    </source>
</evidence>
<proteinExistence type="predicted"/>
<accession>A0ABT1CZH8</accession>
<keyword evidence="2 5" id="KW-0812">Transmembrane</keyword>
<gene>
    <name evidence="6" type="ORF">GTW23_22545</name>
</gene>
<dbReference type="PANTHER" id="PTHR12714">
    <property type="entry name" value="PROTEIN-S ISOPRENYLCYSTEINE O-METHYLTRANSFERASE"/>
    <property type="match status" value="1"/>
</dbReference>